<dbReference type="AlphaFoldDB" id="A0A146G7X6"/>
<keyword evidence="1" id="KW-0472">Membrane</keyword>
<dbReference type="InterPro" id="IPR019838">
    <property type="entry name" value="Verru/Chthon_B"/>
</dbReference>
<keyword evidence="3" id="KW-1185">Reference proteome</keyword>
<dbReference type="EMBL" id="BDCO01000002">
    <property type="protein sequence ID" value="GAT33591.1"/>
    <property type="molecule type" value="Genomic_DNA"/>
</dbReference>
<evidence type="ECO:0000256" key="1">
    <source>
        <dbReference type="SAM" id="Phobius"/>
    </source>
</evidence>
<organism evidence="2 3">
    <name type="scientific">Terrimicrobium sacchariphilum</name>
    <dbReference type="NCBI Taxonomy" id="690879"/>
    <lineage>
        <taxon>Bacteria</taxon>
        <taxon>Pseudomonadati</taxon>
        <taxon>Verrucomicrobiota</taxon>
        <taxon>Terrimicrobiia</taxon>
        <taxon>Terrimicrobiales</taxon>
        <taxon>Terrimicrobiaceae</taxon>
        <taxon>Terrimicrobium</taxon>
    </lineage>
</organism>
<dbReference type="OrthoDB" id="195125at2"/>
<dbReference type="STRING" id="690879.TSACC_22008"/>
<gene>
    <name evidence="2" type="ORF">TSACC_22008</name>
</gene>
<proteinExistence type="predicted"/>
<dbReference type="InParanoid" id="A0A146G7X6"/>
<reference evidence="3" key="1">
    <citation type="journal article" date="2017" name="Genome Announc.">
        <title>Draft Genome Sequence of Terrimicrobium sacchariphilum NM-5T, a Facultative Anaerobic Soil Bacterium of the Class Spartobacteria.</title>
        <authorList>
            <person name="Qiu Y.L."/>
            <person name="Tourlousse D.M."/>
            <person name="Matsuura N."/>
            <person name="Ohashi A."/>
            <person name="Sekiguchi Y."/>
        </authorList>
    </citation>
    <scope>NUCLEOTIDE SEQUENCE [LARGE SCALE GENOMIC DNA]</scope>
    <source>
        <strain evidence="3">NM-5</strain>
    </source>
</reference>
<dbReference type="Pfam" id="PF07963">
    <property type="entry name" value="N_methyl"/>
    <property type="match status" value="1"/>
</dbReference>
<evidence type="ECO:0000313" key="2">
    <source>
        <dbReference type="EMBL" id="GAT33591.1"/>
    </source>
</evidence>
<accession>A0A146G7X6</accession>
<dbReference type="PROSITE" id="PS00409">
    <property type="entry name" value="PROKAR_NTER_METHYL"/>
    <property type="match status" value="1"/>
</dbReference>
<sequence length="160" mass="17503">MISSRNDSRALRRSGFTLIEVTISLGIVAFAMVSLVGLLPAGLSNFRMAMSQTIESQIVQGLSEEIALTDFSNLADLEGRKFTYDNSGVTTRTGDPATIYTATVKLEPVDSLSSYPVRLQDSASRNEAYNVRIQISRVNQTQQINQYSLIVANKRGHASP</sequence>
<protein>
    <submittedName>
        <fullName evidence="2">Verru_Chthon cassette protein B</fullName>
    </submittedName>
</protein>
<keyword evidence="1" id="KW-0812">Transmembrane</keyword>
<evidence type="ECO:0000313" key="3">
    <source>
        <dbReference type="Proteomes" id="UP000076023"/>
    </source>
</evidence>
<dbReference type="InterPro" id="IPR012902">
    <property type="entry name" value="N_methyl_site"/>
</dbReference>
<dbReference type="NCBIfam" id="TIGR02532">
    <property type="entry name" value="IV_pilin_GFxxxE"/>
    <property type="match status" value="1"/>
</dbReference>
<comment type="caution">
    <text evidence="2">The sequence shown here is derived from an EMBL/GenBank/DDBJ whole genome shotgun (WGS) entry which is preliminary data.</text>
</comment>
<dbReference type="RefSeq" id="WP_075079311.1">
    <property type="nucleotide sequence ID" value="NZ_BDCO01000002.1"/>
</dbReference>
<keyword evidence="1" id="KW-1133">Transmembrane helix</keyword>
<name>A0A146G7X6_TERSA</name>
<dbReference type="Proteomes" id="UP000076023">
    <property type="component" value="Unassembled WGS sequence"/>
</dbReference>
<dbReference type="NCBIfam" id="TIGR02598">
    <property type="entry name" value="Verru_Chthon cassette protein B"/>
    <property type="match status" value="1"/>
</dbReference>
<feature type="transmembrane region" description="Helical" evidence="1">
    <location>
        <begin position="21"/>
        <end position="43"/>
    </location>
</feature>